<keyword evidence="6 9" id="KW-0012">Acyltransferase</keyword>
<evidence type="ECO:0000256" key="7">
    <source>
        <dbReference type="ARBA" id="ARBA00025211"/>
    </source>
</evidence>
<dbReference type="InterPro" id="IPR023213">
    <property type="entry name" value="CAT-like_dom_sf"/>
</dbReference>
<evidence type="ECO:0000256" key="9">
    <source>
        <dbReference type="RuleBase" id="RU003423"/>
    </source>
</evidence>
<gene>
    <name evidence="13" type="ORF">ACFOZ5_13195</name>
</gene>
<dbReference type="Pfam" id="PF00198">
    <property type="entry name" value="2-oxoacid_dh"/>
    <property type="match status" value="1"/>
</dbReference>
<dbReference type="SUPFAM" id="SSF47005">
    <property type="entry name" value="Peripheral subunit-binding domain of 2-oxo acid dehydrogenase complex"/>
    <property type="match status" value="1"/>
</dbReference>
<keyword evidence="4 9" id="KW-0808">Transferase</keyword>
<comment type="caution">
    <text evidence="13">The sequence shown here is derived from an EMBL/GenBank/DDBJ whole genome shotgun (WGS) entry which is preliminary data.</text>
</comment>
<dbReference type="InterPro" id="IPR050743">
    <property type="entry name" value="2-oxoacid_DH_E2_comp"/>
</dbReference>
<dbReference type="Proteomes" id="UP001595798">
    <property type="component" value="Unassembled WGS sequence"/>
</dbReference>
<reference evidence="14" key="1">
    <citation type="journal article" date="2019" name="Int. J. Syst. Evol. Microbiol.">
        <title>The Global Catalogue of Microorganisms (GCM) 10K type strain sequencing project: providing services to taxonomists for standard genome sequencing and annotation.</title>
        <authorList>
            <consortium name="The Broad Institute Genomics Platform"/>
            <consortium name="The Broad Institute Genome Sequencing Center for Infectious Disease"/>
            <person name="Wu L."/>
            <person name="Ma J."/>
        </authorList>
    </citation>
    <scope>NUCLEOTIDE SEQUENCE [LARGE SCALE GENOMIC DNA]</scope>
    <source>
        <strain evidence="14">CECT 7297</strain>
    </source>
</reference>
<evidence type="ECO:0000256" key="6">
    <source>
        <dbReference type="ARBA" id="ARBA00023315"/>
    </source>
</evidence>
<proteinExistence type="inferred from homology"/>
<comment type="catalytic activity">
    <reaction evidence="8">
        <text>N(6)-[(R)-dihydrolipoyl]-L-lysyl-[protein] + acetyl-CoA = N(6)-[(R)-S(8)-acetyldihydrolipoyl]-L-lysyl-[protein] + CoA</text>
        <dbReference type="Rhea" id="RHEA:17017"/>
        <dbReference type="Rhea" id="RHEA-COMP:10475"/>
        <dbReference type="Rhea" id="RHEA-COMP:10478"/>
        <dbReference type="ChEBI" id="CHEBI:57287"/>
        <dbReference type="ChEBI" id="CHEBI:57288"/>
        <dbReference type="ChEBI" id="CHEBI:83100"/>
        <dbReference type="ChEBI" id="CHEBI:83111"/>
        <dbReference type="EC" id="2.3.1.12"/>
    </reaction>
</comment>
<keyword evidence="5 9" id="KW-0450">Lipoyl</keyword>
<dbReference type="PANTHER" id="PTHR43178">
    <property type="entry name" value="DIHYDROLIPOAMIDE ACETYLTRANSFERASE COMPONENT OF PYRUVATE DEHYDROGENASE COMPLEX"/>
    <property type="match status" value="1"/>
</dbReference>
<dbReference type="EMBL" id="JBHSDI010000016">
    <property type="protein sequence ID" value="MFC4259990.1"/>
    <property type="molecule type" value="Genomic_DNA"/>
</dbReference>
<evidence type="ECO:0000256" key="10">
    <source>
        <dbReference type="SAM" id="MobiDB-lite"/>
    </source>
</evidence>
<dbReference type="RefSeq" id="WP_379888065.1">
    <property type="nucleotide sequence ID" value="NZ_JBHSDI010000016.1"/>
</dbReference>
<dbReference type="InterPro" id="IPR036625">
    <property type="entry name" value="E3-bd_dom_sf"/>
</dbReference>
<dbReference type="PANTHER" id="PTHR43178:SF2">
    <property type="entry name" value="DIHYDROLIPOYLLYSINE-RESIDUE ACETYLTRANSFERASE COMPONENT OF PYRUVATE DEHYDROGENASE COMPLEX"/>
    <property type="match status" value="1"/>
</dbReference>
<evidence type="ECO:0000259" key="11">
    <source>
        <dbReference type="PROSITE" id="PS50968"/>
    </source>
</evidence>
<feature type="domain" description="Lipoyl-binding" evidence="11">
    <location>
        <begin position="3"/>
        <end position="77"/>
    </location>
</feature>
<protein>
    <recommendedName>
        <fullName evidence="9">Dihydrolipoamide acetyltransferase component of pyruvate dehydrogenase complex</fullName>
        <ecNumber evidence="9">2.3.1.-</ecNumber>
    </recommendedName>
</protein>
<keyword evidence="14" id="KW-1185">Reference proteome</keyword>
<comment type="function">
    <text evidence="7">The pyruvate dehydrogenase complex catalyzes the overall conversion of pyruvate to acetyl-CoA and CO(2). It contains multiple copies of three enzymatic components: pyruvate dehydrogenase (E1), dihydrolipoamide acetyltransferase (E2) and lipoamide dehydrogenase (E3).</text>
</comment>
<dbReference type="SUPFAM" id="SSF52777">
    <property type="entry name" value="CoA-dependent acyltransferases"/>
    <property type="match status" value="1"/>
</dbReference>
<dbReference type="Gene3D" id="2.40.50.100">
    <property type="match status" value="1"/>
</dbReference>
<sequence>MSAIEMNVPDLGGPGEAEVIELCVEPGQMLSVDDSVVVVESDKATIEIPASGAGKVQSLNVSVGDQVKTGDLMLMLEPAEGEVSEKNDSDGGQQSNAQSALPETGQPTVSMPEPAPEPPARSEPARSGHELPGSPAKESMVYAGPAVRKLARELGVPLDKVTGSGPRGRLLKDDLEAFVRAQMEKAERVAGTLPEVKLPDFAAFGPVERAPMSRLHQATAKSMHRSWLNVPHVTQFDHADITALESFRKAQKSEAERKGLKLTLVPFLLKAIAYALRAYPQFNVSLDIERNELVYKHYVHIGVAVDTPEGLMVPVVRDVDCKNLWALAEELTELATLARDRKLKPDQMQGGCFTLSSLGGIGGSGFTPIVNTPEVGILGVSRSDWQPRFNGESFEPRQMLPLSLSYDHRAVNGADAARFTTLVGKLLGDVRRMLL</sequence>
<evidence type="ECO:0000256" key="5">
    <source>
        <dbReference type="ARBA" id="ARBA00022823"/>
    </source>
</evidence>
<evidence type="ECO:0000259" key="12">
    <source>
        <dbReference type="PROSITE" id="PS51826"/>
    </source>
</evidence>
<accession>A0ABV8QK18</accession>
<evidence type="ECO:0000256" key="4">
    <source>
        <dbReference type="ARBA" id="ARBA00022679"/>
    </source>
</evidence>
<evidence type="ECO:0000256" key="1">
    <source>
        <dbReference type="ARBA" id="ARBA00001938"/>
    </source>
</evidence>
<feature type="domain" description="Peripheral subunit-binding (PSBD)" evidence="12">
    <location>
        <begin position="142"/>
        <end position="179"/>
    </location>
</feature>
<dbReference type="PROSITE" id="PS50968">
    <property type="entry name" value="BIOTINYL_LIPOYL"/>
    <property type="match status" value="1"/>
</dbReference>
<evidence type="ECO:0000313" key="14">
    <source>
        <dbReference type="Proteomes" id="UP001595798"/>
    </source>
</evidence>
<dbReference type="PROSITE" id="PS00189">
    <property type="entry name" value="LIPOYL"/>
    <property type="match status" value="1"/>
</dbReference>
<dbReference type="InterPro" id="IPR001078">
    <property type="entry name" value="2-oxoacid_DH_actylTfrase"/>
</dbReference>
<dbReference type="Gene3D" id="3.30.559.10">
    <property type="entry name" value="Chloramphenicol acetyltransferase-like domain"/>
    <property type="match status" value="1"/>
</dbReference>
<evidence type="ECO:0000256" key="2">
    <source>
        <dbReference type="ARBA" id="ARBA00007317"/>
    </source>
</evidence>
<comment type="similarity">
    <text evidence="2 9">Belongs to the 2-oxoacid dehydrogenase family.</text>
</comment>
<dbReference type="InterPro" id="IPR000089">
    <property type="entry name" value="Biotin_lipoyl"/>
</dbReference>
<feature type="compositionally biased region" description="Polar residues" evidence="10">
    <location>
        <begin position="90"/>
        <end position="109"/>
    </location>
</feature>
<dbReference type="SUPFAM" id="SSF51230">
    <property type="entry name" value="Single hybrid motif"/>
    <property type="match status" value="1"/>
</dbReference>
<comment type="cofactor">
    <cofactor evidence="1 9">
        <name>(R)-lipoate</name>
        <dbReference type="ChEBI" id="CHEBI:83088"/>
    </cofactor>
</comment>
<evidence type="ECO:0000256" key="8">
    <source>
        <dbReference type="ARBA" id="ARBA00048370"/>
    </source>
</evidence>
<dbReference type="InterPro" id="IPR003016">
    <property type="entry name" value="2-oxoA_DH_lipoyl-BS"/>
</dbReference>
<evidence type="ECO:0000256" key="3">
    <source>
        <dbReference type="ARBA" id="ARBA00011484"/>
    </source>
</evidence>
<evidence type="ECO:0000313" key="13">
    <source>
        <dbReference type="EMBL" id="MFC4259990.1"/>
    </source>
</evidence>
<dbReference type="Gene3D" id="4.10.320.10">
    <property type="entry name" value="E3-binding domain"/>
    <property type="match status" value="1"/>
</dbReference>
<dbReference type="EC" id="2.3.1.-" evidence="9"/>
<dbReference type="InterPro" id="IPR004167">
    <property type="entry name" value="PSBD"/>
</dbReference>
<dbReference type="InterPro" id="IPR011053">
    <property type="entry name" value="Single_hybrid_motif"/>
</dbReference>
<comment type="subunit">
    <text evidence="3">Forms a 24-polypeptide structural core with octahedral symmetry.</text>
</comment>
<feature type="region of interest" description="Disordered" evidence="10">
    <location>
        <begin position="81"/>
        <end position="139"/>
    </location>
</feature>
<dbReference type="PROSITE" id="PS51826">
    <property type="entry name" value="PSBD"/>
    <property type="match status" value="1"/>
</dbReference>
<dbReference type="Pfam" id="PF02817">
    <property type="entry name" value="E3_binding"/>
    <property type="match status" value="1"/>
</dbReference>
<name>A0ABV8QK18_9GAMM</name>
<dbReference type="Pfam" id="PF00364">
    <property type="entry name" value="Biotin_lipoyl"/>
    <property type="match status" value="1"/>
</dbReference>
<organism evidence="13 14">
    <name type="scientific">Marinobacter lacisalsi</name>
    <dbReference type="NCBI Taxonomy" id="475979"/>
    <lineage>
        <taxon>Bacteria</taxon>
        <taxon>Pseudomonadati</taxon>
        <taxon>Pseudomonadota</taxon>
        <taxon>Gammaproteobacteria</taxon>
        <taxon>Pseudomonadales</taxon>
        <taxon>Marinobacteraceae</taxon>
        <taxon>Marinobacter</taxon>
    </lineage>
</organism>